<dbReference type="EMBL" id="VXIV02003358">
    <property type="protein sequence ID" value="KAF6017827.1"/>
    <property type="molecule type" value="Genomic_DNA"/>
</dbReference>
<name>A0A7J7IW90_BUGNE</name>
<gene>
    <name evidence="1" type="ORF">EB796_023871</name>
</gene>
<sequence>MVKLKWERQVHQVSALGTTLHSVPCARYIYSASDGYKIISAINSLRMAELSGWLRILVTSLILVSCVYADGLQQIQSGILDVVEPVISEENVRMQAIMKIYGQAVSWQQQIIMDRIRMEGDSGIMQVRNVFDHTKAWGTNTWSRGNGQAAIHNHANNIRTVGMGEFNAVLNGVPFTTRHNDYRLNKAHSTSKEYGATEPVDFPPVPSSVLEKVTVEEQIEEMREYFKAFAEQNKRHRDYEPYFKPVLAYMQGMWTVNTDTVEEPFFSDRHSIEADTWFQLQEDVMASLWGGKKDVNENLATLPTVIIGVNEDGSPRMAQWNYKILTHPISFDIPLNRFRPIDDLSVMVRNFKNLEDLAKTRSCRFQLNPLPKDEPYDGVWREEQSTGYVNYLEQLMKEVPGLDNYPADIKDDFFGAAPLQEPDDSSDELNTGYYHRYYSLSKRDASGFSKSARGFADANLFVAQNNQSKVAPIRLRQCYRRNCEYDEMRVSYAVPLEILYLTPLHSWNPYDIPFNAEDADFPAKGSDGRLTRDGRDDPDKAYNGASEKYYYVTPAELFESGELERDSADTTKDSVYVLDSDGVSRRTVASGMRIFLPEIPGVGNVRTRYPIFPVHQEGSAYYKEFSALKDVVRVGAKYAHLYDQPLGGLSTDTPAGSEVFTFAMRQAVGKGPHVHTFKLTGNQILALRKGAAYPGYTIQLESSTAASHSHTLVVWMKPHSSGVYIRTCDGRTSTCRDGHPFSTDCLDCPSRLLDP</sequence>
<dbReference type="AlphaFoldDB" id="A0A7J7IW90"/>
<dbReference type="OrthoDB" id="6059742at2759"/>
<evidence type="ECO:0000313" key="2">
    <source>
        <dbReference type="Proteomes" id="UP000593567"/>
    </source>
</evidence>
<accession>A0A7J7IW90</accession>
<organism evidence="1 2">
    <name type="scientific">Bugula neritina</name>
    <name type="common">Brown bryozoan</name>
    <name type="synonym">Sertularia neritina</name>
    <dbReference type="NCBI Taxonomy" id="10212"/>
    <lineage>
        <taxon>Eukaryota</taxon>
        <taxon>Metazoa</taxon>
        <taxon>Spiralia</taxon>
        <taxon>Lophotrochozoa</taxon>
        <taxon>Bryozoa</taxon>
        <taxon>Gymnolaemata</taxon>
        <taxon>Cheilostomatida</taxon>
        <taxon>Flustrina</taxon>
        <taxon>Buguloidea</taxon>
        <taxon>Bugulidae</taxon>
        <taxon>Bugula</taxon>
    </lineage>
</organism>
<proteinExistence type="predicted"/>
<comment type="caution">
    <text evidence="1">The sequence shown here is derived from an EMBL/GenBank/DDBJ whole genome shotgun (WGS) entry which is preliminary data.</text>
</comment>
<protein>
    <submittedName>
        <fullName evidence="1">Uncharacterized protein</fullName>
    </submittedName>
</protein>
<evidence type="ECO:0000313" key="1">
    <source>
        <dbReference type="EMBL" id="KAF6017827.1"/>
    </source>
</evidence>
<reference evidence="1" key="1">
    <citation type="submission" date="2020-06" db="EMBL/GenBank/DDBJ databases">
        <title>Draft genome of Bugula neritina, a colonial animal packing powerful symbionts and potential medicines.</title>
        <authorList>
            <person name="Rayko M."/>
        </authorList>
    </citation>
    <scope>NUCLEOTIDE SEQUENCE [LARGE SCALE GENOMIC DNA]</scope>
    <source>
        <strain evidence="1">Kwan_BN1</strain>
    </source>
</reference>
<keyword evidence="2" id="KW-1185">Reference proteome</keyword>
<dbReference type="Proteomes" id="UP000593567">
    <property type="component" value="Unassembled WGS sequence"/>
</dbReference>